<keyword evidence="6" id="KW-0275">Fatty acid biosynthesis</keyword>
<dbReference type="InterPro" id="IPR009081">
    <property type="entry name" value="PP-bd_ACP"/>
</dbReference>
<keyword evidence="1" id="KW-0596">Phosphopantetheine</keyword>
<evidence type="ECO:0000256" key="3">
    <source>
        <dbReference type="ARBA" id="ARBA00022553"/>
    </source>
</evidence>
<dbReference type="InterPro" id="IPR003231">
    <property type="entry name" value="ACP"/>
</dbReference>
<gene>
    <name evidence="8" type="primary">acpP</name>
    <name evidence="8" type="ORF">NCTC10113_01021</name>
</gene>
<dbReference type="Gene3D" id="1.10.1200.10">
    <property type="entry name" value="ACP-like"/>
    <property type="match status" value="1"/>
</dbReference>
<evidence type="ECO:0000313" key="8">
    <source>
        <dbReference type="EMBL" id="VEU56137.1"/>
    </source>
</evidence>
<evidence type="ECO:0000256" key="1">
    <source>
        <dbReference type="ARBA" id="ARBA00022450"/>
    </source>
</evidence>
<name>A0A448ZY06_METSV</name>
<dbReference type="PROSITE" id="PS00012">
    <property type="entry name" value="PHOSPHOPANTETHEINE"/>
    <property type="match status" value="1"/>
</dbReference>
<reference evidence="8" key="1">
    <citation type="submission" date="2019-01" db="EMBL/GenBank/DDBJ databases">
        <authorList>
            <consortium name="Pathogen Informatics"/>
        </authorList>
    </citation>
    <scope>NUCLEOTIDE SEQUENCE [LARGE SCALE GENOMIC DNA]</scope>
    <source>
        <strain evidence="8">NCTC10113</strain>
    </source>
</reference>
<keyword evidence="5" id="KW-0443">Lipid metabolism</keyword>
<dbReference type="PROSITE" id="PS50075">
    <property type="entry name" value="CARRIER"/>
    <property type="match status" value="1"/>
</dbReference>
<evidence type="ECO:0000256" key="5">
    <source>
        <dbReference type="ARBA" id="ARBA00023098"/>
    </source>
</evidence>
<evidence type="ECO:0000256" key="4">
    <source>
        <dbReference type="ARBA" id="ARBA00022832"/>
    </source>
</evidence>
<accession>A0A448ZY06</accession>
<sequence length="73" mass="8441">MNVRDVILKELRKFSNKEISDDSNIKDLNIDSLDLLQLVVTLEKNMQISISDEELLSIKTVKDIINIINKKKN</sequence>
<dbReference type="InterPro" id="IPR006162">
    <property type="entry name" value="Ppantetheine_attach_site"/>
</dbReference>
<evidence type="ECO:0000256" key="2">
    <source>
        <dbReference type="ARBA" id="ARBA00022516"/>
    </source>
</evidence>
<dbReference type="InterPro" id="IPR036736">
    <property type="entry name" value="ACP-like_sf"/>
</dbReference>
<protein>
    <submittedName>
        <fullName evidence="8">Putative Acyl carrier protein homolog</fullName>
    </submittedName>
</protein>
<keyword evidence="2" id="KW-0444">Lipid biosynthesis</keyword>
<dbReference type="GO" id="GO:0000036">
    <property type="term" value="F:acyl carrier activity"/>
    <property type="evidence" value="ECO:0007669"/>
    <property type="project" value="TreeGrafter"/>
</dbReference>
<dbReference type="SUPFAM" id="SSF47336">
    <property type="entry name" value="ACP-like"/>
    <property type="match status" value="1"/>
</dbReference>
<keyword evidence="8" id="KW-0614">Plasmid</keyword>
<evidence type="ECO:0000256" key="6">
    <source>
        <dbReference type="ARBA" id="ARBA00023160"/>
    </source>
</evidence>
<keyword evidence="3" id="KW-0597">Phosphoprotein</keyword>
<organism evidence="8">
    <name type="scientific">Metamycoplasma salivarium</name>
    <name type="common">Mycoplasma salivarium</name>
    <dbReference type="NCBI Taxonomy" id="2124"/>
    <lineage>
        <taxon>Bacteria</taxon>
        <taxon>Bacillati</taxon>
        <taxon>Mycoplasmatota</taxon>
        <taxon>Mycoplasmoidales</taxon>
        <taxon>Metamycoplasmataceae</taxon>
        <taxon>Metamycoplasma</taxon>
    </lineage>
</organism>
<feature type="domain" description="Carrier" evidence="7">
    <location>
        <begin position="1"/>
        <end position="72"/>
    </location>
</feature>
<proteinExistence type="predicted"/>
<keyword evidence="4" id="KW-0276">Fatty acid metabolism</keyword>
<evidence type="ECO:0000259" key="7">
    <source>
        <dbReference type="PROSITE" id="PS50075"/>
    </source>
</evidence>
<dbReference type="RefSeq" id="WP_024544010.1">
    <property type="nucleotide sequence ID" value="NZ_BPLV01000001.1"/>
</dbReference>
<dbReference type="AlphaFoldDB" id="A0A448ZY06"/>
<dbReference type="PANTHER" id="PTHR20863">
    <property type="entry name" value="ACYL CARRIER PROTEIN"/>
    <property type="match status" value="1"/>
</dbReference>
<dbReference type="EMBL" id="LR214939">
    <property type="protein sequence ID" value="VEU56137.1"/>
    <property type="molecule type" value="Genomic_DNA"/>
</dbReference>
<geneLocation type="plasmid" evidence="8">
    <name>2</name>
</geneLocation>
<dbReference type="GO" id="GO:0000035">
    <property type="term" value="F:acyl binding"/>
    <property type="evidence" value="ECO:0007669"/>
    <property type="project" value="TreeGrafter"/>
</dbReference>
<dbReference type="Pfam" id="PF00550">
    <property type="entry name" value="PP-binding"/>
    <property type="match status" value="1"/>
</dbReference>
<dbReference type="PANTHER" id="PTHR20863:SF76">
    <property type="entry name" value="CARRIER DOMAIN-CONTAINING PROTEIN"/>
    <property type="match status" value="1"/>
</dbReference>